<proteinExistence type="predicted"/>
<protein>
    <recommendedName>
        <fullName evidence="1">Myosin VII N-terminal domain-containing protein</fullName>
    </recommendedName>
</protein>
<evidence type="ECO:0000313" key="2">
    <source>
        <dbReference type="EMBL" id="CAF4382456.1"/>
    </source>
</evidence>
<evidence type="ECO:0000259" key="1">
    <source>
        <dbReference type="Pfam" id="PF24123"/>
    </source>
</evidence>
<feature type="non-terminal residue" evidence="2">
    <location>
        <position position="74"/>
    </location>
</feature>
<dbReference type="AlphaFoldDB" id="A0A820N4D2"/>
<feature type="domain" description="Myosin VII N-terminal" evidence="1">
    <location>
        <begin position="1"/>
        <end position="51"/>
    </location>
</feature>
<dbReference type="Proteomes" id="UP000663881">
    <property type="component" value="Unassembled WGS sequence"/>
</dbReference>
<sequence length="74" mass="8186">GDHVWIDQRTGTELNVEIGARVVATQAGQIVLIDDNEQELHFPAQTKFRSMHISSIEGVDDMILLGDLKESAIL</sequence>
<gene>
    <name evidence="2" type="ORF">OKA104_LOCUS50431</name>
</gene>
<dbReference type="InterPro" id="IPR057130">
    <property type="entry name" value="Myosin_VII_N"/>
</dbReference>
<dbReference type="Pfam" id="PF24123">
    <property type="entry name" value="Myosin_VII_N"/>
    <property type="match status" value="1"/>
</dbReference>
<feature type="non-terminal residue" evidence="2">
    <location>
        <position position="1"/>
    </location>
</feature>
<organism evidence="2 3">
    <name type="scientific">Adineta steineri</name>
    <dbReference type="NCBI Taxonomy" id="433720"/>
    <lineage>
        <taxon>Eukaryota</taxon>
        <taxon>Metazoa</taxon>
        <taxon>Spiralia</taxon>
        <taxon>Gnathifera</taxon>
        <taxon>Rotifera</taxon>
        <taxon>Eurotatoria</taxon>
        <taxon>Bdelloidea</taxon>
        <taxon>Adinetida</taxon>
        <taxon>Adinetidae</taxon>
        <taxon>Adineta</taxon>
    </lineage>
</organism>
<accession>A0A820N4D2</accession>
<dbReference type="EMBL" id="CAJOAY010025345">
    <property type="protein sequence ID" value="CAF4382456.1"/>
    <property type="molecule type" value="Genomic_DNA"/>
</dbReference>
<comment type="caution">
    <text evidence="2">The sequence shown here is derived from an EMBL/GenBank/DDBJ whole genome shotgun (WGS) entry which is preliminary data.</text>
</comment>
<evidence type="ECO:0000313" key="3">
    <source>
        <dbReference type="Proteomes" id="UP000663881"/>
    </source>
</evidence>
<reference evidence="2" key="1">
    <citation type="submission" date="2021-02" db="EMBL/GenBank/DDBJ databases">
        <authorList>
            <person name="Nowell W R."/>
        </authorList>
    </citation>
    <scope>NUCLEOTIDE SEQUENCE</scope>
</reference>
<name>A0A820N4D2_9BILA</name>